<dbReference type="SUPFAM" id="SSF69065">
    <property type="entry name" value="RNase III domain-like"/>
    <property type="match status" value="1"/>
</dbReference>
<feature type="domain" description="RNase III" evidence="15">
    <location>
        <begin position="8"/>
        <end position="144"/>
    </location>
</feature>
<dbReference type="Pfam" id="PF00035">
    <property type="entry name" value="dsrm"/>
    <property type="match status" value="1"/>
</dbReference>
<dbReference type="GO" id="GO:0004525">
    <property type="term" value="F:ribonuclease III activity"/>
    <property type="evidence" value="ECO:0007669"/>
    <property type="project" value="UniProtKB-UniRule"/>
</dbReference>
<evidence type="ECO:0000259" key="15">
    <source>
        <dbReference type="PROSITE" id="PS50142"/>
    </source>
</evidence>
<comment type="subunit">
    <text evidence="13">Homodimer.</text>
</comment>
<comment type="cofactor">
    <cofactor evidence="13">
        <name>Mg(2+)</name>
        <dbReference type="ChEBI" id="CHEBI:18420"/>
    </cofactor>
</comment>
<gene>
    <name evidence="13 17" type="primary">rnc</name>
    <name evidence="17" type="ORF">NCTC10126_00880</name>
    <name evidence="16" type="ORF">NPA07_03100</name>
</gene>
<evidence type="ECO:0000256" key="9">
    <source>
        <dbReference type="ARBA" id="ARBA00022801"/>
    </source>
</evidence>
<dbReference type="EMBL" id="CP101806">
    <property type="protein sequence ID" value="UUD34784.1"/>
    <property type="molecule type" value="Genomic_DNA"/>
</dbReference>
<comment type="catalytic activity">
    <reaction evidence="1 13">
        <text>Endonucleolytic cleavage to 5'-phosphomonoester.</text>
        <dbReference type="EC" id="3.1.26.3"/>
    </reaction>
</comment>
<evidence type="ECO:0000256" key="4">
    <source>
        <dbReference type="ARBA" id="ARBA00022664"/>
    </source>
</evidence>
<feature type="active site" evidence="13">
    <location>
        <position position="61"/>
    </location>
</feature>
<evidence type="ECO:0000256" key="11">
    <source>
        <dbReference type="ARBA" id="ARBA00022884"/>
    </source>
</evidence>
<keyword evidence="4 13" id="KW-0507">mRNA processing</keyword>
<accession>A0A3P8KNA7</accession>
<protein>
    <recommendedName>
        <fullName evidence="13">Ribonuclease 3</fullName>
        <ecNumber evidence="13">3.1.26.3</ecNumber>
    </recommendedName>
    <alternativeName>
        <fullName evidence="13">Ribonuclease III</fullName>
        <shortName evidence="13">RNase III</shortName>
    </alternativeName>
</protein>
<evidence type="ECO:0000256" key="6">
    <source>
        <dbReference type="ARBA" id="ARBA00022722"/>
    </source>
</evidence>
<dbReference type="NCBIfam" id="TIGR02191">
    <property type="entry name" value="RNaseIII"/>
    <property type="match status" value="1"/>
</dbReference>
<evidence type="ECO:0000256" key="7">
    <source>
        <dbReference type="ARBA" id="ARBA00022723"/>
    </source>
</evidence>
<dbReference type="FunFam" id="1.10.1520.10:FF:000001">
    <property type="entry name" value="Ribonuclease 3"/>
    <property type="match status" value="1"/>
</dbReference>
<keyword evidence="7 13" id="KW-0479">Metal-binding</keyword>
<dbReference type="GO" id="GO:0006364">
    <property type="term" value="P:rRNA processing"/>
    <property type="evidence" value="ECO:0007669"/>
    <property type="project" value="UniProtKB-UniRule"/>
</dbReference>
<name>A0A3P8KNA7_9BACT</name>
<feature type="binding site" evidence="13">
    <location>
        <position position="130"/>
    </location>
    <ligand>
        <name>Mg(2+)</name>
        <dbReference type="ChEBI" id="CHEBI:18420"/>
    </ligand>
</feature>
<dbReference type="SMART" id="SM00535">
    <property type="entry name" value="RIBOc"/>
    <property type="match status" value="1"/>
</dbReference>
<keyword evidence="8 13" id="KW-0255">Endonuclease</keyword>
<organism evidence="17 18">
    <name type="scientific">Mycoplasmopsis caviae</name>
    <dbReference type="NCBI Taxonomy" id="55603"/>
    <lineage>
        <taxon>Bacteria</taxon>
        <taxon>Bacillati</taxon>
        <taxon>Mycoplasmatota</taxon>
        <taxon>Mycoplasmoidales</taxon>
        <taxon>Metamycoplasmataceae</taxon>
        <taxon>Mycoplasmopsis</taxon>
    </lineage>
</organism>
<dbReference type="PROSITE" id="PS50142">
    <property type="entry name" value="RNASE_3_2"/>
    <property type="match status" value="1"/>
</dbReference>
<dbReference type="GO" id="GO:0006397">
    <property type="term" value="P:mRNA processing"/>
    <property type="evidence" value="ECO:0007669"/>
    <property type="project" value="UniProtKB-UniRule"/>
</dbReference>
<dbReference type="GO" id="GO:0008033">
    <property type="term" value="P:tRNA processing"/>
    <property type="evidence" value="ECO:0007669"/>
    <property type="project" value="UniProtKB-KW"/>
</dbReference>
<dbReference type="Pfam" id="PF14622">
    <property type="entry name" value="Ribonucleas_3_3"/>
    <property type="match status" value="1"/>
</dbReference>
<dbReference type="OrthoDB" id="9805026at2"/>
<proteinExistence type="inferred from homology"/>
<feature type="active site" evidence="13">
    <location>
        <position position="133"/>
    </location>
</feature>
<evidence type="ECO:0000256" key="12">
    <source>
        <dbReference type="ARBA" id="ARBA00049596"/>
    </source>
</evidence>
<keyword evidence="3 13" id="KW-0698">rRNA processing</keyword>
<evidence type="ECO:0000256" key="10">
    <source>
        <dbReference type="ARBA" id="ARBA00022842"/>
    </source>
</evidence>
<keyword evidence="9 13" id="KW-0378">Hydrolase</keyword>
<dbReference type="PANTHER" id="PTHR14950:SF37">
    <property type="entry name" value="ENDORIBONUCLEASE DICER"/>
    <property type="match status" value="1"/>
</dbReference>
<comment type="subcellular location">
    <subcellularLocation>
        <location evidence="13">Cytoplasm</location>
    </subcellularLocation>
</comment>
<evidence type="ECO:0000256" key="1">
    <source>
        <dbReference type="ARBA" id="ARBA00000109"/>
    </source>
</evidence>
<dbReference type="AlphaFoldDB" id="A0A3P8KNA7"/>
<dbReference type="InterPro" id="IPR011907">
    <property type="entry name" value="RNase_III"/>
</dbReference>
<dbReference type="SMART" id="SM00358">
    <property type="entry name" value="DSRM"/>
    <property type="match status" value="1"/>
</dbReference>
<sequence length="236" mass="27005">MQDKKQNIEDFLKSWNINFNNLSYYRQAVTHGSYFGLKKNKTKKTESERVGNYQDLEFLGDAILQYFSTDFVFRKFPNLSAGKMTLIRSKLVRTKTLNDLSIKIGLKKFLLTAPGQMSEDAKQSIKVGADIFEAFIAAIYLDTNLRVVKEFLDKTVFDINIEAFDIEHLKDAKTTFQEQIQSFSKLAVVYVVNEKGLNEFEAQAIHDNKIYGFGIGKSKVEAEENAALDALHKMKK</sequence>
<feature type="domain" description="DRBM" evidence="14">
    <location>
        <begin position="171"/>
        <end position="236"/>
    </location>
</feature>
<dbReference type="PROSITE" id="PS50137">
    <property type="entry name" value="DS_RBD"/>
    <property type="match status" value="1"/>
</dbReference>
<dbReference type="GO" id="GO:0019843">
    <property type="term" value="F:rRNA binding"/>
    <property type="evidence" value="ECO:0007669"/>
    <property type="project" value="UniProtKB-KW"/>
</dbReference>
<evidence type="ECO:0000256" key="5">
    <source>
        <dbReference type="ARBA" id="ARBA00022694"/>
    </source>
</evidence>
<dbReference type="Proteomes" id="UP001058569">
    <property type="component" value="Chromosome"/>
</dbReference>
<evidence type="ECO:0000256" key="8">
    <source>
        <dbReference type="ARBA" id="ARBA00022759"/>
    </source>
</evidence>
<dbReference type="CDD" id="cd10845">
    <property type="entry name" value="DSRM_RNAse_III_family"/>
    <property type="match status" value="1"/>
</dbReference>
<evidence type="ECO:0000313" key="16">
    <source>
        <dbReference type="EMBL" id="UUD34784.1"/>
    </source>
</evidence>
<reference evidence="17 18" key="1">
    <citation type="submission" date="2018-12" db="EMBL/GenBank/DDBJ databases">
        <authorList>
            <consortium name="Pathogen Informatics"/>
        </authorList>
    </citation>
    <scope>NUCLEOTIDE SEQUENCE [LARGE SCALE GENOMIC DNA]</scope>
    <source>
        <strain evidence="17 18">NCTC10126</strain>
    </source>
</reference>
<dbReference type="Gene3D" id="1.10.1520.10">
    <property type="entry name" value="Ribonuclease III domain"/>
    <property type="match status" value="1"/>
</dbReference>
<dbReference type="GO" id="GO:0046872">
    <property type="term" value="F:metal ion binding"/>
    <property type="evidence" value="ECO:0007669"/>
    <property type="project" value="UniProtKB-KW"/>
</dbReference>
<dbReference type="Gene3D" id="3.30.160.20">
    <property type="match status" value="1"/>
</dbReference>
<dbReference type="CDD" id="cd00593">
    <property type="entry name" value="RIBOc"/>
    <property type="match status" value="1"/>
</dbReference>
<dbReference type="Proteomes" id="UP000280036">
    <property type="component" value="Unassembled WGS sequence"/>
</dbReference>
<evidence type="ECO:0000256" key="13">
    <source>
        <dbReference type="HAMAP-Rule" id="MF_00104"/>
    </source>
</evidence>
<feature type="binding site" evidence="13">
    <location>
        <position position="57"/>
    </location>
    <ligand>
        <name>Mg(2+)</name>
        <dbReference type="ChEBI" id="CHEBI:18420"/>
    </ligand>
</feature>
<reference evidence="16" key="2">
    <citation type="submission" date="2022-07" db="EMBL/GenBank/DDBJ databases">
        <title>Complete genome of Mycoplasma caviae type strain G122.</title>
        <authorList>
            <person name="Spergser J."/>
        </authorList>
    </citation>
    <scope>NUCLEOTIDE SEQUENCE</scope>
    <source>
        <strain evidence="16">G122</strain>
    </source>
</reference>
<keyword evidence="13" id="KW-0699">rRNA-binding</keyword>
<keyword evidence="10 13" id="KW-0460">Magnesium</keyword>
<dbReference type="InterPro" id="IPR000999">
    <property type="entry name" value="RNase_III_dom"/>
</dbReference>
<evidence type="ECO:0000256" key="2">
    <source>
        <dbReference type="ARBA" id="ARBA00010183"/>
    </source>
</evidence>
<keyword evidence="19" id="KW-1185">Reference proteome</keyword>
<evidence type="ECO:0000313" key="17">
    <source>
        <dbReference type="EMBL" id="VDR42358.1"/>
    </source>
</evidence>
<dbReference type="EMBL" id="UZVY01000001">
    <property type="protein sequence ID" value="VDR42358.1"/>
    <property type="molecule type" value="Genomic_DNA"/>
</dbReference>
<keyword evidence="6 13" id="KW-0540">Nuclease</keyword>
<evidence type="ECO:0000313" key="18">
    <source>
        <dbReference type="Proteomes" id="UP000280036"/>
    </source>
</evidence>
<evidence type="ECO:0000259" key="14">
    <source>
        <dbReference type="PROSITE" id="PS50137"/>
    </source>
</evidence>
<evidence type="ECO:0000256" key="3">
    <source>
        <dbReference type="ARBA" id="ARBA00022552"/>
    </source>
</evidence>
<dbReference type="EC" id="3.1.26.3" evidence="13"/>
<dbReference type="RefSeq" id="WP_126118550.1">
    <property type="nucleotide sequence ID" value="NZ_CP101806.1"/>
</dbReference>
<dbReference type="InterPro" id="IPR014720">
    <property type="entry name" value="dsRBD_dom"/>
</dbReference>
<keyword evidence="13" id="KW-0963">Cytoplasm</keyword>
<comment type="similarity">
    <text evidence="2">Belongs to the ribonuclease III family.</text>
</comment>
<dbReference type="GO" id="GO:0005737">
    <property type="term" value="C:cytoplasm"/>
    <property type="evidence" value="ECO:0007669"/>
    <property type="project" value="UniProtKB-SubCell"/>
</dbReference>
<dbReference type="InterPro" id="IPR036389">
    <property type="entry name" value="RNase_III_sf"/>
</dbReference>
<dbReference type="SUPFAM" id="SSF54768">
    <property type="entry name" value="dsRNA-binding domain-like"/>
    <property type="match status" value="1"/>
</dbReference>
<dbReference type="PANTHER" id="PTHR14950">
    <property type="entry name" value="DICER-RELATED"/>
    <property type="match status" value="1"/>
</dbReference>
<keyword evidence="5 13" id="KW-0819">tRNA processing</keyword>
<comment type="function">
    <text evidence="12 13">Digests double-stranded RNA. Involved in the processing of primary rRNA transcript to yield the immediate precursors to the large and small rRNAs (23S and 16S). Processes some mRNAs, and tRNAs when they are encoded in the rRNA operon. Processes pre-crRNA and tracrRNA of type II CRISPR loci if present in the organism.</text>
</comment>
<keyword evidence="11 13" id="KW-0694">RNA-binding</keyword>
<feature type="binding site" evidence="13">
    <location>
        <position position="133"/>
    </location>
    <ligand>
        <name>Mg(2+)</name>
        <dbReference type="ChEBI" id="CHEBI:18420"/>
    </ligand>
</feature>
<evidence type="ECO:0000313" key="19">
    <source>
        <dbReference type="Proteomes" id="UP001058569"/>
    </source>
</evidence>
<dbReference type="HAMAP" id="MF_00104">
    <property type="entry name" value="RNase_III"/>
    <property type="match status" value="1"/>
</dbReference>